<dbReference type="EMBL" id="RSDW01000001">
    <property type="protein sequence ID" value="RSL16349.1"/>
    <property type="molecule type" value="Genomic_DNA"/>
</dbReference>
<dbReference type="Proteomes" id="UP000269669">
    <property type="component" value="Unassembled WGS sequence"/>
</dbReference>
<comment type="caution">
    <text evidence="2">The sequence shown here is derived from an EMBL/GenBank/DDBJ whole genome shotgun (WGS) entry which is preliminary data.</text>
</comment>
<evidence type="ECO:0000259" key="1">
    <source>
        <dbReference type="Pfam" id="PF05448"/>
    </source>
</evidence>
<reference evidence="2 3" key="1">
    <citation type="submission" date="2018-12" db="EMBL/GenBank/DDBJ databases">
        <title>Sequencing of bacterial isolates from soil warming experiment in Harvard Forest, Massachusetts, USA.</title>
        <authorList>
            <person name="Deangelis K."/>
        </authorList>
    </citation>
    <scope>NUCLEOTIDE SEQUENCE [LARGE SCALE GENOMIC DNA]</scope>
    <source>
        <strain evidence="2 3">EB153</strain>
    </source>
</reference>
<proteinExistence type="predicted"/>
<dbReference type="PANTHER" id="PTHR22946:SF8">
    <property type="entry name" value="ACETYL XYLAN ESTERASE DOMAIN-CONTAINING PROTEIN"/>
    <property type="match status" value="1"/>
</dbReference>
<gene>
    <name evidence="2" type="ORF">EDE15_1861</name>
</gene>
<dbReference type="RefSeq" id="WP_125484968.1">
    <property type="nucleotide sequence ID" value="NZ_RSDW01000001.1"/>
</dbReference>
<feature type="domain" description="Acetyl xylan esterase" evidence="1">
    <location>
        <begin position="96"/>
        <end position="265"/>
    </location>
</feature>
<evidence type="ECO:0000313" key="2">
    <source>
        <dbReference type="EMBL" id="RSL16349.1"/>
    </source>
</evidence>
<name>A0A428MHX0_9BACT</name>
<organism evidence="2 3">
    <name type="scientific">Edaphobacter aggregans</name>
    <dbReference type="NCBI Taxonomy" id="570835"/>
    <lineage>
        <taxon>Bacteria</taxon>
        <taxon>Pseudomonadati</taxon>
        <taxon>Acidobacteriota</taxon>
        <taxon>Terriglobia</taxon>
        <taxon>Terriglobales</taxon>
        <taxon>Acidobacteriaceae</taxon>
        <taxon>Edaphobacter</taxon>
    </lineage>
</organism>
<dbReference type="PANTHER" id="PTHR22946">
    <property type="entry name" value="DIENELACTONE HYDROLASE DOMAIN-CONTAINING PROTEIN-RELATED"/>
    <property type="match status" value="1"/>
</dbReference>
<protein>
    <submittedName>
        <fullName evidence="2">Acetyl xylan esterase AXE1</fullName>
    </submittedName>
</protein>
<dbReference type="InterPro" id="IPR008391">
    <property type="entry name" value="AXE1_dom"/>
</dbReference>
<sequence>MIKRSVLVMAAFVFVVLPGWAFSQTVIIPPDRSAPDVLASRELEARRGQVRGVRTRFEAEGRQARVRETMLRLIGPLPEKGSLNDRILGETILPGFRIQRIVFDSQPGFHVTALLYLPSSTLVERYPAIVMAPDHSTVGKASDFAVAAAFARNGFAVFSYDPIGEGERLQYPDPENEGRSLAGGPVGEHAEAGLQPLLIGESVAKYFLWDGMRAVDYLESRSEIDGGRIGAYGCGSGGAMAALLGALDTRIAAVGTACYLSGFDALLTKDVMLDGEQGAANWVKAGLDFADWVELAAPRPYAIIATQAGTAATEKEARDFYKLFDADAKLAYITAPGGPSDLRVIMPRILEFFINSLQPQPFPPVYDDQSGAMQPRPEAFQVTSTGQVSTSYFGAETVFTLNMQEARALSPARPKDLGELQRAIREVTAAEVEPVKVRRDVPVPKAVAQESGEPMLCGVHLEKPYASDGLWVEGKASRVKEGANYSSWQVMVWGSRGGLIGFTLVVPHRAETCSLALMIPSLMETSYAEGQAELERLVASGHIVALMNPQQRAGEKPAFAGGPLPPLLGYYYLTGVRDQLVGRTILGYRIDDAIEAANYLSRIVLPHKQGIFAEAWGHTALVLLHAAVLDPQLTRVDVHNIPRSYAGILADPMPKDVAEDIAPGVLLRYDVPDLIEALGDRLGGVEPSGAQGSGR</sequence>
<accession>A0A428MHX0</accession>
<keyword evidence="3" id="KW-1185">Reference proteome</keyword>
<dbReference type="SUPFAM" id="SSF53474">
    <property type="entry name" value="alpha/beta-Hydrolases"/>
    <property type="match status" value="1"/>
</dbReference>
<dbReference type="Gene3D" id="3.40.50.1820">
    <property type="entry name" value="alpha/beta hydrolase"/>
    <property type="match status" value="1"/>
</dbReference>
<dbReference type="AlphaFoldDB" id="A0A428MHX0"/>
<dbReference type="OrthoDB" id="9805123at2"/>
<dbReference type="InterPro" id="IPR050261">
    <property type="entry name" value="FrsA_esterase"/>
</dbReference>
<evidence type="ECO:0000313" key="3">
    <source>
        <dbReference type="Proteomes" id="UP000269669"/>
    </source>
</evidence>
<dbReference type="Pfam" id="PF05448">
    <property type="entry name" value="AXE1"/>
    <property type="match status" value="1"/>
</dbReference>
<dbReference type="InterPro" id="IPR029058">
    <property type="entry name" value="AB_hydrolase_fold"/>
</dbReference>